<dbReference type="GO" id="GO:0016787">
    <property type="term" value="F:hydrolase activity"/>
    <property type="evidence" value="ECO:0007669"/>
    <property type="project" value="UniProtKB-KW"/>
</dbReference>
<dbReference type="SUPFAM" id="SSF50891">
    <property type="entry name" value="Cyclophilin-like"/>
    <property type="match status" value="2"/>
</dbReference>
<keyword evidence="2" id="KW-0378">Hydrolase</keyword>
<dbReference type="SMART" id="SM00796">
    <property type="entry name" value="AHS1"/>
    <property type="match status" value="1"/>
</dbReference>
<evidence type="ECO:0000259" key="6">
    <source>
        <dbReference type="SMART" id="SM00797"/>
    </source>
</evidence>
<dbReference type="Gene3D" id="2.40.100.10">
    <property type="entry name" value="Cyclophilin-like"/>
    <property type="match status" value="2"/>
</dbReference>
<accession>A0A5R9BAP5</accession>
<dbReference type="Proteomes" id="UP000310458">
    <property type="component" value="Unassembled WGS sequence"/>
</dbReference>
<comment type="caution">
    <text evidence="7">The sequence shown here is derived from an EMBL/GenBank/DDBJ whole genome shotgun (WGS) entry which is preliminary data.</text>
</comment>
<evidence type="ECO:0000256" key="4">
    <source>
        <dbReference type="SAM" id="MobiDB-lite"/>
    </source>
</evidence>
<dbReference type="RefSeq" id="WP_138253663.1">
    <property type="nucleotide sequence ID" value="NZ_VAVZ01000032.1"/>
</dbReference>
<keyword evidence="3" id="KW-0067">ATP-binding</keyword>
<proteinExistence type="predicted"/>
<name>A0A5R9BAP5_9MICC</name>
<dbReference type="InterPro" id="IPR052708">
    <property type="entry name" value="PxpC"/>
</dbReference>
<feature type="domain" description="Carboxyltransferase" evidence="6">
    <location>
        <begin position="261"/>
        <end position="573"/>
    </location>
</feature>
<keyword evidence="7" id="KW-0456">Lyase</keyword>
<dbReference type="PANTHER" id="PTHR43309">
    <property type="entry name" value="5-OXOPROLINASE SUBUNIT C"/>
    <property type="match status" value="1"/>
</dbReference>
<evidence type="ECO:0000313" key="8">
    <source>
        <dbReference type="Proteomes" id="UP000310458"/>
    </source>
</evidence>
<dbReference type="EMBL" id="VAVZ01000032">
    <property type="protein sequence ID" value="TLP94726.1"/>
    <property type="molecule type" value="Genomic_DNA"/>
</dbReference>
<evidence type="ECO:0000256" key="3">
    <source>
        <dbReference type="ARBA" id="ARBA00022840"/>
    </source>
</evidence>
<feature type="domain" description="Carboxyltransferase" evidence="5">
    <location>
        <begin position="3"/>
        <end position="203"/>
    </location>
</feature>
<dbReference type="SUPFAM" id="SSF160467">
    <property type="entry name" value="PH0987 N-terminal domain-like"/>
    <property type="match status" value="1"/>
</dbReference>
<feature type="region of interest" description="Disordered" evidence="4">
    <location>
        <begin position="328"/>
        <end position="350"/>
    </location>
</feature>
<dbReference type="Pfam" id="PF02682">
    <property type="entry name" value="CT_C_D"/>
    <property type="match status" value="1"/>
</dbReference>
<sequence length="573" mass="60395">MPDAVHAAGQRALLADFSTPAEVLAFHRQLTAKPLPGQVEVVPAARTVLVVFRTRNHTREAAKQLRRARVRPGVAGEGREVEIRVQYDGADLETLADHLGMSRQALIDWHSSTRWVGGFAGFAPGFTYCLPEAVATRRRLRKSEQPFEVPRLSSPRTEVPAGSVALAGEFSAVYPRSSPGGWQLIGTTDAVMWDLDRPEPALISPGDAVSYVPVTETITLNAVASSAAPRRYVPAGDAVVDVLAPGPQSLLQDLGRPGRSGQGVPRSGAADAQALRQANELVGNDDSAAGFEVLYGGLELAVRQISVLAVTGAETALQVATPAAPETSNMAVNGTGAARQSGGSTQETERVRDVPLRAPFLMYPGERLRLGVPERGIRNYVAFSGGLSADKVLGSASTDLLSGLGPAPVTSGDTFALVGVPSGFVGIADVARTALPEVDQPTRLRFVVGPRDEWFASRHSNPGLDALKSLNWTVSEDSNRIGLRLTAGEESPSPAIERTRTEELPSEAMVRGAIQVPGSGDPVLFLADHPVTGGYPVIGVVVREDLGLAAQLPPGAEVCFQAVDPDTLEPVLT</sequence>
<dbReference type="InterPro" id="IPR003833">
    <property type="entry name" value="CT_C_D"/>
</dbReference>
<dbReference type="InterPro" id="IPR029000">
    <property type="entry name" value="Cyclophilin-like_dom_sf"/>
</dbReference>
<protein>
    <submittedName>
        <fullName evidence="7">5-oxoprolinase/urea amidolyase family protein</fullName>
    </submittedName>
</protein>
<dbReference type="GO" id="GO:0005524">
    <property type="term" value="F:ATP binding"/>
    <property type="evidence" value="ECO:0007669"/>
    <property type="project" value="UniProtKB-KW"/>
</dbReference>
<evidence type="ECO:0000256" key="2">
    <source>
        <dbReference type="ARBA" id="ARBA00022801"/>
    </source>
</evidence>
<dbReference type="PANTHER" id="PTHR43309:SF3">
    <property type="entry name" value="5-OXOPROLINASE SUBUNIT C"/>
    <property type="match status" value="1"/>
</dbReference>
<keyword evidence="1" id="KW-0547">Nucleotide-binding</keyword>
<evidence type="ECO:0000259" key="5">
    <source>
        <dbReference type="SMART" id="SM00796"/>
    </source>
</evidence>
<dbReference type="AlphaFoldDB" id="A0A5R9BAP5"/>
<dbReference type="Pfam" id="PF02626">
    <property type="entry name" value="CT_A_B"/>
    <property type="match status" value="1"/>
</dbReference>
<dbReference type="OrthoDB" id="9768696at2"/>
<evidence type="ECO:0000256" key="1">
    <source>
        <dbReference type="ARBA" id="ARBA00022741"/>
    </source>
</evidence>
<gene>
    <name evidence="7" type="ORF">FEF26_11415</name>
</gene>
<dbReference type="Gene3D" id="3.30.1360.40">
    <property type="match status" value="1"/>
</dbReference>
<dbReference type="SMART" id="SM00797">
    <property type="entry name" value="AHS2"/>
    <property type="match status" value="1"/>
</dbReference>
<dbReference type="GO" id="GO:0016829">
    <property type="term" value="F:lyase activity"/>
    <property type="evidence" value="ECO:0007669"/>
    <property type="project" value="UniProtKB-KW"/>
</dbReference>
<organism evidence="7 8">
    <name type="scientific">Nesterenkonia salmonea</name>
    <dbReference type="NCBI Taxonomy" id="1804987"/>
    <lineage>
        <taxon>Bacteria</taxon>
        <taxon>Bacillati</taxon>
        <taxon>Actinomycetota</taxon>
        <taxon>Actinomycetes</taxon>
        <taxon>Micrococcales</taxon>
        <taxon>Micrococcaceae</taxon>
        <taxon>Nesterenkonia</taxon>
    </lineage>
</organism>
<keyword evidence="8" id="KW-1185">Reference proteome</keyword>
<reference evidence="7 8" key="1">
    <citation type="submission" date="2019-05" db="EMBL/GenBank/DDBJ databases">
        <title>Nesterenkonia sp. GY074 isolated from the Southern Atlantic Ocean.</title>
        <authorList>
            <person name="Zhang G."/>
        </authorList>
    </citation>
    <scope>NUCLEOTIDE SEQUENCE [LARGE SCALE GENOMIC DNA]</scope>
    <source>
        <strain evidence="7 8">GY074</strain>
    </source>
</reference>
<evidence type="ECO:0000313" key="7">
    <source>
        <dbReference type="EMBL" id="TLP94726.1"/>
    </source>
</evidence>
<dbReference type="InterPro" id="IPR003778">
    <property type="entry name" value="CT_A_B"/>
</dbReference>